<evidence type="ECO:0000313" key="2">
    <source>
        <dbReference type="Proteomes" id="UP000062998"/>
    </source>
</evidence>
<dbReference type="EMBL" id="LPIX01000025">
    <property type="protein sequence ID" value="KWE08905.1"/>
    <property type="molecule type" value="Genomic_DNA"/>
</dbReference>
<dbReference type="InterPro" id="IPR011055">
    <property type="entry name" value="Dup_hybrid_motif"/>
</dbReference>
<accession>A0A125L153</accession>
<evidence type="ECO:0000313" key="1">
    <source>
        <dbReference type="EMBL" id="KWE08905.1"/>
    </source>
</evidence>
<name>A0A125L153_9BURK</name>
<reference evidence="1 2" key="1">
    <citation type="submission" date="2015-11" db="EMBL/GenBank/DDBJ databases">
        <title>Expanding the genomic diversity of Burkholderia species for the development of highly accurate diagnostics.</title>
        <authorList>
            <person name="Sahl J."/>
            <person name="Keim P."/>
            <person name="Wagner D."/>
        </authorList>
    </citation>
    <scope>NUCLEOTIDE SEQUENCE [LARGE SCALE GENOMIC DNA]</scope>
    <source>
        <strain evidence="1 2">MSMB2167WGS</strain>
    </source>
</reference>
<dbReference type="Gene3D" id="1.10.530.10">
    <property type="match status" value="1"/>
</dbReference>
<protein>
    <submittedName>
        <fullName evidence="1">Uncharacterized protein</fullName>
    </submittedName>
</protein>
<sequence length="797" mass="89822">MIISPPFLPVAGLDSSDPTAVDPMMDAVDQFELKHHGLYPIAFDRRWHCGVHLVPNLLYEPVRAIADGEVVAYRVSQKAISDGQLDAQGEHVPNCNNGFVLLKHATDTGDGRTITFYSLYMHLLDIGTLAQDCPRTTAPPVDSSPTALAKWLETDTGGVQAGQGKKVYRKDILGYMGRNHGYPHLHFEIFMTEEDFNEWFDETQLGKQPLVQPTSSDYWGHTYFVIPGGTTLLATPPKHADSPYFPRQSGGALDANSTLYVEAWFHSGQRYVRAWLDPDGKGKLTLLKPEAIQDPYKEYEYNLYKRATDLYPACPSDGYELMRFGRILSKNPTLPEAARATYVAVPFDAAGTLGYVDVNPSTIVKLSDADFPFFMDWRKIEDVNAPVGQGGLWELDRLRKLVGDETANLYLGNLDGTPFSAGDELTAYVRGDDAVQAQLKGFVCHATSEWDPANNNQRYAGLNEPDGFFGSRADTHPDGYRKFLGHLKKFQFLDQTPLGGGKKLWYFHPLAFIRHFRKCGWLSESEMMSTFPRYPYYQLSSGTYYAIKNSKISTMTKSTAASRVNRYLRELNYSMRKYGLTINRNRQAQFLGQVMLESDRWNTMIEYGEGKYNPRQPATEYYAAFYGRGGMQLTWAGAYHDYGEFKKLPNKTDSTYADPRITSTSTHWFEDPRRKDKKTQKISIIGKPKLWHPRYDPQDIASSPELSFDSAGFFWVGKHHSGARDINRIADLKLNSATIGRISVLVNGGGNGFYDRQAFGLIAAESLGDEILTNTEIRYTPSNRKDSIVIDMESARE</sequence>
<dbReference type="CDD" id="cd12797">
    <property type="entry name" value="M23_peptidase"/>
    <property type="match status" value="1"/>
</dbReference>
<dbReference type="AlphaFoldDB" id="A0A125L153"/>
<dbReference type="Gene3D" id="2.70.70.10">
    <property type="entry name" value="Glucose Permease (Domain IIA)"/>
    <property type="match status" value="1"/>
</dbReference>
<proteinExistence type="predicted"/>
<dbReference type="RefSeq" id="WP_059966537.1">
    <property type="nucleotide sequence ID" value="NZ_CP013463.1"/>
</dbReference>
<gene>
    <name evidence="1" type="ORF">WL73_06780</name>
</gene>
<dbReference type="SUPFAM" id="SSF53955">
    <property type="entry name" value="Lysozyme-like"/>
    <property type="match status" value="1"/>
</dbReference>
<comment type="caution">
    <text evidence="1">The sequence shown here is derived from an EMBL/GenBank/DDBJ whole genome shotgun (WGS) entry which is preliminary data.</text>
</comment>
<dbReference type="InterPro" id="IPR023346">
    <property type="entry name" value="Lysozyme-like_dom_sf"/>
</dbReference>
<organism evidence="1 2">
    <name type="scientific">Burkholderia ubonensis</name>
    <dbReference type="NCBI Taxonomy" id="101571"/>
    <lineage>
        <taxon>Bacteria</taxon>
        <taxon>Pseudomonadati</taxon>
        <taxon>Pseudomonadota</taxon>
        <taxon>Betaproteobacteria</taxon>
        <taxon>Burkholderiales</taxon>
        <taxon>Burkholderiaceae</taxon>
        <taxon>Burkholderia</taxon>
        <taxon>Burkholderia cepacia complex</taxon>
    </lineage>
</organism>
<dbReference type="Proteomes" id="UP000062998">
    <property type="component" value="Unassembled WGS sequence"/>
</dbReference>